<organism evidence="3 4">
    <name type="scientific">Cuscuta europaea</name>
    <name type="common">European dodder</name>
    <dbReference type="NCBI Taxonomy" id="41803"/>
    <lineage>
        <taxon>Eukaryota</taxon>
        <taxon>Viridiplantae</taxon>
        <taxon>Streptophyta</taxon>
        <taxon>Embryophyta</taxon>
        <taxon>Tracheophyta</taxon>
        <taxon>Spermatophyta</taxon>
        <taxon>Magnoliopsida</taxon>
        <taxon>eudicotyledons</taxon>
        <taxon>Gunneridae</taxon>
        <taxon>Pentapetalae</taxon>
        <taxon>asterids</taxon>
        <taxon>lamiids</taxon>
        <taxon>Solanales</taxon>
        <taxon>Convolvulaceae</taxon>
        <taxon>Cuscuteae</taxon>
        <taxon>Cuscuta</taxon>
        <taxon>Cuscuta subgen. Cuscuta</taxon>
    </lineage>
</organism>
<dbReference type="EMBL" id="CAMAPE010000070">
    <property type="protein sequence ID" value="CAH9116068.1"/>
    <property type="molecule type" value="Genomic_DNA"/>
</dbReference>
<feature type="domain" description="Protein kinase" evidence="2">
    <location>
        <begin position="69"/>
        <end position="402"/>
    </location>
</feature>
<dbReference type="GO" id="GO:0004672">
    <property type="term" value="F:protein kinase activity"/>
    <property type="evidence" value="ECO:0007669"/>
    <property type="project" value="InterPro"/>
</dbReference>
<sequence>MCKSKKLLTGAIINPSPKQKYPSMARSPASPAGKPPPADPSLSTSGQLMSSSASTSSFYIGNYKESQSWKSSKSSGASSLASLREALPEQPRIYDFSEIRSATKNFTQPALSSSSTSTAWRCGLRGQDVVVIQRKFRRLIETPELIERVAMICRSHHSSLIPLKGVTVSGNYIYLVYEYVHGANLREALRNPRNPNFTILSNWTLRIQIASDIASGLDYIHNSTGIGFEFIHNHIKSSSIIITEPALNARICHFGTAELCGEIAKRKAESDVEIESSSKEIKFEGTRGYMAPEFQSSGAVSQRSDVYAFGVVVLELVSGKEALTYIVDEETGGYERISVIETARTAFGGGRIRGWVDRRLRDSYPVEVAEKLVRLALECLDDNPNVRPEMGQVAVRVSQMYLDSLTWATKIGGPADITVSLGPR</sequence>
<comment type="caution">
    <text evidence="3">The sequence shown here is derived from an EMBL/GenBank/DDBJ whole genome shotgun (WGS) entry which is preliminary data.</text>
</comment>
<dbReference type="InterPro" id="IPR011009">
    <property type="entry name" value="Kinase-like_dom_sf"/>
</dbReference>
<evidence type="ECO:0000313" key="3">
    <source>
        <dbReference type="EMBL" id="CAH9116068.1"/>
    </source>
</evidence>
<keyword evidence="4" id="KW-1185">Reference proteome</keyword>
<reference evidence="3" key="1">
    <citation type="submission" date="2022-07" db="EMBL/GenBank/DDBJ databases">
        <authorList>
            <person name="Macas J."/>
            <person name="Novak P."/>
            <person name="Neumann P."/>
        </authorList>
    </citation>
    <scope>NUCLEOTIDE SEQUENCE</scope>
</reference>
<dbReference type="Gene3D" id="1.10.510.10">
    <property type="entry name" value="Transferase(Phosphotransferase) domain 1"/>
    <property type="match status" value="1"/>
</dbReference>
<feature type="region of interest" description="Disordered" evidence="1">
    <location>
        <begin position="1"/>
        <end position="49"/>
    </location>
</feature>
<dbReference type="PROSITE" id="PS50011">
    <property type="entry name" value="PROTEIN_KINASE_DOM"/>
    <property type="match status" value="1"/>
</dbReference>
<accession>A0A9P1ELY6</accession>
<dbReference type="Gene3D" id="3.30.200.20">
    <property type="entry name" value="Phosphorylase Kinase, domain 1"/>
    <property type="match status" value="1"/>
</dbReference>
<dbReference type="SUPFAM" id="SSF56112">
    <property type="entry name" value="Protein kinase-like (PK-like)"/>
    <property type="match status" value="1"/>
</dbReference>
<evidence type="ECO:0000259" key="2">
    <source>
        <dbReference type="PROSITE" id="PS50011"/>
    </source>
</evidence>
<dbReference type="Pfam" id="PF00069">
    <property type="entry name" value="Pkinase"/>
    <property type="match status" value="1"/>
</dbReference>
<dbReference type="PANTHER" id="PTHR46863">
    <property type="entry name" value="OS09G0572100 PROTEIN"/>
    <property type="match status" value="1"/>
</dbReference>
<dbReference type="InterPro" id="IPR000719">
    <property type="entry name" value="Prot_kinase_dom"/>
</dbReference>
<evidence type="ECO:0000313" key="4">
    <source>
        <dbReference type="Proteomes" id="UP001152484"/>
    </source>
</evidence>
<protein>
    <recommendedName>
        <fullName evidence="2">Protein kinase domain-containing protein</fullName>
    </recommendedName>
</protein>
<dbReference type="OrthoDB" id="4062651at2759"/>
<proteinExistence type="predicted"/>
<dbReference type="Proteomes" id="UP001152484">
    <property type="component" value="Unassembled WGS sequence"/>
</dbReference>
<evidence type="ECO:0000256" key="1">
    <source>
        <dbReference type="SAM" id="MobiDB-lite"/>
    </source>
</evidence>
<dbReference type="AlphaFoldDB" id="A0A9P1ELY6"/>
<dbReference type="GO" id="GO:0005524">
    <property type="term" value="F:ATP binding"/>
    <property type="evidence" value="ECO:0007669"/>
    <property type="project" value="InterPro"/>
</dbReference>
<feature type="compositionally biased region" description="Low complexity" evidence="1">
    <location>
        <begin position="40"/>
        <end position="49"/>
    </location>
</feature>
<gene>
    <name evidence="3" type="ORF">CEURO_LOCUS21004</name>
</gene>
<name>A0A9P1ELY6_CUSEU</name>
<dbReference type="PANTHER" id="PTHR46863:SF2">
    <property type="entry name" value="LYSM DOMAIN RECEPTOR-LIKE KINASE 3"/>
    <property type="match status" value="1"/>
</dbReference>